<keyword evidence="8" id="KW-1133">Transmembrane helix</keyword>
<dbReference type="EMBL" id="CAJNOT010001776">
    <property type="protein sequence ID" value="CAF1247357.1"/>
    <property type="molecule type" value="Genomic_DNA"/>
</dbReference>
<dbReference type="EMBL" id="CAJNOO010001340">
    <property type="protein sequence ID" value="CAF1137297.1"/>
    <property type="molecule type" value="Genomic_DNA"/>
</dbReference>
<evidence type="ECO:0000313" key="12">
    <source>
        <dbReference type="EMBL" id="CAF3929602.1"/>
    </source>
</evidence>
<evidence type="ECO:0000313" key="10">
    <source>
        <dbReference type="EMBL" id="CAF1184748.1"/>
    </source>
</evidence>
<keyword evidence="6" id="KW-0813">Transport</keyword>
<dbReference type="PANTHER" id="PTHR46314:SF2">
    <property type="entry name" value="SOLUTE CARRIER FAMILY 25 MEMBER 44"/>
    <property type="match status" value="1"/>
</dbReference>
<evidence type="ECO:0000256" key="1">
    <source>
        <dbReference type="ARBA" id="ARBA00004141"/>
    </source>
</evidence>
<gene>
    <name evidence="12" type="ORF">FNK824_LOCUS22071</name>
    <name evidence="14" type="ORF">JBS370_LOCUS24331</name>
    <name evidence="13" type="ORF">OTI717_LOCUS26208</name>
    <name evidence="9" type="ORF">RFH988_LOCUS21193</name>
    <name evidence="10" type="ORF">SEV965_LOCUS20254</name>
    <name evidence="11" type="ORF">ZHD862_LOCUS25201</name>
</gene>
<evidence type="ECO:0000256" key="8">
    <source>
        <dbReference type="SAM" id="Phobius"/>
    </source>
</evidence>
<dbReference type="Proteomes" id="UP000663823">
    <property type="component" value="Unassembled WGS sequence"/>
</dbReference>
<dbReference type="GO" id="GO:0015658">
    <property type="term" value="F:branched-chain amino acid transmembrane transporter activity"/>
    <property type="evidence" value="ECO:0007669"/>
    <property type="project" value="InterPro"/>
</dbReference>
<feature type="transmembrane region" description="Helical" evidence="8">
    <location>
        <begin position="222"/>
        <end position="243"/>
    </location>
</feature>
<feature type="repeat" description="Solcar" evidence="5">
    <location>
        <begin position="266"/>
        <end position="349"/>
    </location>
</feature>
<evidence type="ECO:0000256" key="7">
    <source>
        <dbReference type="SAM" id="MobiDB-lite"/>
    </source>
</evidence>
<dbReference type="Proteomes" id="UP000663889">
    <property type="component" value="Unassembled WGS sequence"/>
</dbReference>
<keyword evidence="4 5" id="KW-0472">Membrane</keyword>
<feature type="region of interest" description="Disordered" evidence="7">
    <location>
        <begin position="156"/>
        <end position="177"/>
    </location>
</feature>
<dbReference type="InterPro" id="IPR023395">
    <property type="entry name" value="MCP_dom_sf"/>
</dbReference>
<dbReference type="Gene3D" id="1.50.40.10">
    <property type="entry name" value="Mitochondrial carrier domain"/>
    <property type="match status" value="2"/>
</dbReference>
<dbReference type="SUPFAM" id="SSF103506">
    <property type="entry name" value="Mitochondrial carrier"/>
    <property type="match status" value="1"/>
</dbReference>
<evidence type="ECO:0000256" key="2">
    <source>
        <dbReference type="ARBA" id="ARBA00006375"/>
    </source>
</evidence>
<name>A0A814ZXH0_9BILA</name>
<feature type="repeat" description="Solcar" evidence="5">
    <location>
        <begin position="22"/>
        <end position="103"/>
    </location>
</feature>
<dbReference type="GO" id="GO:0009083">
    <property type="term" value="P:branched-chain amino acid catabolic process"/>
    <property type="evidence" value="ECO:0007669"/>
    <property type="project" value="InterPro"/>
</dbReference>
<keyword evidence="3 5" id="KW-0812">Transmembrane</keyword>
<comment type="caution">
    <text evidence="11">The sequence shown here is derived from an EMBL/GenBank/DDBJ whole genome shotgun (WGS) entry which is preliminary data.</text>
</comment>
<dbReference type="AlphaFoldDB" id="A0A814ZXH0"/>
<evidence type="ECO:0000256" key="4">
    <source>
        <dbReference type="ARBA" id="ARBA00023136"/>
    </source>
</evidence>
<dbReference type="GO" id="GO:0005739">
    <property type="term" value="C:mitochondrion"/>
    <property type="evidence" value="ECO:0007669"/>
    <property type="project" value="InterPro"/>
</dbReference>
<evidence type="ECO:0000256" key="3">
    <source>
        <dbReference type="ARBA" id="ARBA00022692"/>
    </source>
</evidence>
<feature type="transmembrane region" description="Helical" evidence="8">
    <location>
        <begin position="23"/>
        <end position="44"/>
    </location>
</feature>
<evidence type="ECO:0000313" key="14">
    <source>
        <dbReference type="EMBL" id="CAF3965481.1"/>
    </source>
</evidence>
<comment type="similarity">
    <text evidence="2 6">Belongs to the mitochondrial carrier (TC 2.A.29) family.</text>
</comment>
<accession>A0A814ZXH0</accession>
<evidence type="ECO:0008006" key="16">
    <source>
        <dbReference type="Google" id="ProtNLM"/>
    </source>
</evidence>
<dbReference type="InterPro" id="IPR018108">
    <property type="entry name" value="MCP_transmembrane"/>
</dbReference>
<dbReference type="GO" id="GO:0016020">
    <property type="term" value="C:membrane"/>
    <property type="evidence" value="ECO:0007669"/>
    <property type="project" value="UniProtKB-SubCell"/>
</dbReference>
<comment type="subcellular location">
    <subcellularLocation>
        <location evidence="1">Membrane</location>
        <topology evidence="1">Multi-pass membrane protein</topology>
    </subcellularLocation>
</comment>
<dbReference type="EMBL" id="CAJOAX010005431">
    <property type="protein sequence ID" value="CAF3947646.1"/>
    <property type="molecule type" value="Genomic_DNA"/>
</dbReference>
<reference evidence="11" key="1">
    <citation type="submission" date="2021-02" db="EMBL/GenBank/DDBJ databases">
        <authorList>
            <person name="Nowell W R."/>
        </authorList>
    </citation>
    <scope>NUCLEOTIDE SEQUENCE</scope>
</reference>
<evidence type="ECO:0000313" key="13">
    <source>
        <dbReference type="EMBL" id="CAF3947646.1"/>
    </source>
</evidence>
<dbReference type="InterPro" id="IPR042164">
    <property type="entry name" value="SLC25A44"/>
</dbReference>
<dbReference type="Pfam" id="PF00153">
    <property type="entry name" value="Mito_carr"/>
    <property type="match status" value="2"/>
</dbReference>
<evidence type="ECO:0000256" key="5">
    <source>
        <dbReference type="PROSITE-ProRule" id="PRU00282"/>
    </source>
</evidence>
<dbReference type="PROSITE" id="PS50920">
    <property type="entry name" value="SOLCAR"/>
    <property type="match status" value="2"/>
</dbReference>
<feature type="compositionally biased region" description="Low complexity" evidence="7">
    <location>
        <begin position="156"/>
        <end position="174"/>
    </location>
</feature>
<protein>
    <recommendedName>
        <fullName evidence="16">Mitochondrial carrier protein</fullName>
    </recommendedName>
</protein>
<proteinExistence type="inferred from homology"/>
<dbReference type="OrthoDB" id="250329at2759"/>
<evidence type="ECO:0000313" key="11">
    <source>
        <dbReference type="EMBL" id="CAF1247357.1"/>
    </source>
</evidence>
<dbReference type="Proteomes" id="UP000663874">
    <property type="component" value="Unassembled WGS sequence"/>
</dbReference>
<evidence type="ECO:0000313" key="15">
    <source>
        <dbReference type="Proteomes" id="UP000663864"/>
    </source>
</evidence>
<organism evidence="11 15">
    <name type="scientific">Rotaria sordida</name>
    <dbReference type="NCBI Taxonomy" id="392033"/>
    <lineage>
        <taxon>Eukaryota</taxon>
        <taxon>Metazoa</taxon>
        <taxon>Spiralia</taxon>
        <taxon>Gnathifera</taxon>
        <taxon>Rotifera</taxon>
        <taxon>Eurotatoria</taxon>
        <taxon>Bdelloidea</taxon>
        <taxon>Philodinida</taxon>
        <taxon>Philodinidae</taxon>
        <taxon>Rotaria</taxon>
    </lineage>
</organism>
<dbReference type="Proteomes" id="UP000663882">
    <property type="component" value="Unassembled WGS sequence"/>
</dbReference>
<dbReference type="EMBL" id="CAJNOU010001305">
    <property type="protein sequence ID" value="CAF1184748.1"/>
    <property type="molecule type" value="Genomic_DNA"/>
</dbReference>
<evidence type="ECO:0000313" key="9">
    <source>
        <dbReference type="EMBL" id="CAF1137297.1"/>
    </source>
</evidence>
<sequence length="373" mass="43227">MSESDEPNLTHDIDWPMLDKARFIPLNLLSTFIVRSFLYPVTLVRTRLQVQVKSSIYRGTWHALRTTVRYEGYRALYKGFLVYNCQLVPGLIYITTFEATRARANILTKNEYLRAGVGGTIGSLCSQILACPIDIVSQHMQLVGLTSSEKKTHLTDSISSKSDSKFSNKSSSNSLHHRHIPRIHVPTEMRTNNYLIFKHICTALLYEKHTDKNMQSGITLKGFYRGYLISTFLFSLTSAIWWPSYYYYQRQMFRIEEIFSNHISLPLIVIQCIAGPLSSLTSTMLTNPLDVCRTRIQVEQQRRRITQIMCELWQEERFHIFTKGLTARLSHSCIYSLLIIFAYETVKRVSLKQEYQGHCFDNDLVHCIFLSFG</sequence>
<evidence type="ECO:0000256" key="6">
    <source>
        <dbReference type="RuleBase" id="RU000488"/>
    </source>
</evidence>
<dbReference type="Proteomes" id="UP000663836">
    <property type="component" value="Unassembled WGS sequence"/>
</dbReference>
<dbReference type="EMBL" id="CAJOBE010004389">
    <property type="protein sequence ID" value="CAF3929602.1"/>
    <property type="molecule type" value="Genomic_DNA"/>
</dbReference>
<dbReference type="PANTHER" id="PTHR46314">
    <property type="entry name" value="SOLUTE CARRIER FAMILY 25 MEMBER 44"/>
    <property type="match status" value="1"/>
</dbReference>
<dbReference type="Proteomes" id="UP000663864">
    <property type="component" value="Unassembled WGS sequence"/>
</dbReference>
<dbReference type="EMBL" id="CAJOBD010003782">
    <property type="protein sequence ID" value="CAF3965481.1"/>
    <property type="molecule type" value="Genomic_DNA"/>
</dbReference>